<evidence type="ECO:0000256" key="2">
    <source>
        <dbReference type="ARBA" id="ARBA00023012"/>
    </source>
</evidence>
<dbReference type="Gene3D" id="1.10.10.10">
    <property type="entry name" value="Winged helix-like DNA-binding domain superfamily/Winged helix DNA-binding domain"/>
    <property type="match status" value="1"/>
</dbReference>
<evidence type="ECO:0000313" key="10">
    <source>
        <dbReference type="EMBL" id="ACR80539.1"/>
    </source>
</evidence>
<dbReference type="SMART" id="SM00862">
    <property type="entry name" value="Trans_reg_C"/>
    <property type="match status" value="1"/>
</dbReference>
<evidence type="ECO:0000256" key="1">
    <source>
        <dbReference type="ARBA" id="ARBA00022553"/>
    </source>
</evidence>
<evidence type="ECO:0000313" key="11">
    <source>
        <dbReference type="Proteomes" id="UP000002382"/>
    </source>
</evidence>
<evidence type="ECO:0000256" key="5">
    <source>
        <dbReference type="ARBA" id="ARBA00023163"/>
    </source>
</evidence>
<dbReference type="Proteomes" id="UP000002382">
    <property type="component" value="Chromosome"/>
</dbReference>
<accession>C5CGF8</accession>
<dbReference type="SUPFAM" id="SSF46894">
    <property type="entry name" value="C-terminal effector domain of the bipartite response regulators"/>
    <property type="match status" value="1"/>
</dbReference>
<keyword evidence="1 6" id="KW-0597">Phosphoprotein</keyword>
<keyword evidence="3" id="KW-0805">Transcription regulation</keyword>
<dbReference type="eggNOG" id="COG0745">
    <property type="taxonomic scope" value="Bacteria"/>
</dbReference>
<dbReference type="InterPro" id="IPR036388">
    <property type="entry name" value="WH-like_DNA-bd_sf"/>
</dbReference>
<evidence type="ECO:0000256" key="7">
    <source>
        <dbReference type="PROSITE-ProRule" id="PRU01091"/>
    </source>
</evidence>
<dbReference type="GO" id="GO:0006355">
    <property type="term" value="P:regulation of DNA-templated transcription"/>
    <property type="evidence" value="ECO:0007669"/>
    <property type="project" value="InterPro"/>
</dbReference>
<dbReference type="SUPFAM" id="SSF52172">
    <property type="entry name" value="CheY-like"/>
    <property type="match status" value="1"/>
</dbReference>
<dbReference type="PROSITE" id="PS51755">
    <property type="entry name" value="OMPR_PHOB"/>
    <property type="match status" value="1"/>
</dbReference>
<dbReference type="EMBL" id="CP001634">
    <property type="protein sequence ID" value="ACR80539.1"/>
    <property type="molecule type" value="Genomic_DNA"/>
</dbReference>
<dbReference type="GO" id="GO:0000976">
    <property type="term" value="F:transcription cis-regulatory region binding"/>
    <property type="evidence" value="ECO:0007669"/>
    <property type="project" value="TreeGrafter"/>
</dbReference>
<reference evidence="10 11" key="1">
    <citation type="submission" date="2009-06" db="EMBL/GenBank/DDBJ databases">
        <title>Complete sequence of Thermotogales bacterium TBF 19.5.1.</title>
        <authorList>
            <consortium name="US DOE Joint Genome Institute"/>
            <person name="Lucas S."/>
            <person name="Copeland A."/>
            <person name="Lapidus A."/>
            <person name="Glavina del Rio T."/>
            <person name="Tice H."/>
            <person name="Bruce D."/>
            <person name="Goodwin L."/>
            <person name="Pitluck S."/>
            <person name="Chertkov O."/>
            <person name="Brettin T."/>
            <person name="Detter J.C."/>
            <person name="Han C."/>
            <person name="Schmutz J."/>
            <person name="Larimer F."/>
            <person name="Land M."/>
            <person name="Hauser L."/>
            <person name="Kyrpides N."/>
            <person name="Ovchinnikova G."/>
            <person name="Noll K."/>
        </authorList>
    </citation>
    <scope>NUCLEOTIDE SEQUENCE [LARGE SCALE GENOMIC DNA]</scope>
    <source>
        <strain evidence="11">ATCC BAA-1733 / DSM 21960 / TBF 19.5.1</strain>
    </source>
</reference>
<organism evidence="10 11">
    <name type="scientific">Kosmotoga olearia (strain ATCC BAA-1733 / DSM 21960 / TBF 19.5.1)</name>
    <dbReference type="NCBI Taxonomy" id="521045"/>
    <lineage>
        <taxon>Bacteria</taxon>
        <taxon>Thermotogati</taxon>
        <taxon>Thermotogota</taxon>
        <taxon>Thermotogae</taxon>
        <taxon>Kosmotogales</taxon>
        <taxon>Kosmotogaceae</taxon>
        <taxon>Kosmotoga</taxon>
    </lineage>
</organism>
<dbReference type="OrthoDB" id="48397at2"/>
<feature type="modified residue" description="4-aspartylphosphate" evidence="6">
    <location>
        <position position="51"/>
    </location>
</feature>
<evidence type="ECO:0000256" key="4">
    <source>
        <dbReference type="ARBA" id="ARBA00023125"/>
    </source>
</evidence>
<dbReference type="SMART" id="SM00448">
    <property type="entry name" value="REC"/>
    <property type="match status" value="1"/>
</dbReference>
<dbReference type="PROSITE" id="PS50110">
    <property type="entry name" value="RESPONSE_REGULATORY"/>
    <property type="match status" value="1"/>
</dbReference>
<dbReference type="GO" id="GO:0032993">
    <property type="term" value="C:protein-DNA complex"/>
    <property type="evidence" value="ECO:0007669"/>
    <property type="project" value="TreeGrafter"/>
</dbReference>
<dbReference type="InterPro" id="IPR016032">
    <property type="entry name" value="Sig_transdc_resp-reg_C-effctor"/>
</dbReference>
<dbReference type="STRING" id="521045.Kole_1857"/>
<dbReference type="PANTHER" id="PTHR48111:SF22">
    <property type="entry name" value="REGULATOR OF RPOS"/>
    <property type="match status" value="1"/>
</dbReference>
<proteinExistence type="predicted"/>
<dbReference type="KEGG" id="kol:Kole_1857"/>
<keyword evidence="4 7" id="KW-0238">DNA-binding</keyword>
<dbReference type="InterPro" id="IPR011006">
    <property type="entry name" value="CheY-like_superfamily"/>
</dbReference>
<dbReference type="GO" id="GO:0005829">
    <property type="term" value="C:cytosol"/>
    <property type="evidence" value="ECO:0007669"/>
    <property type="project" value="TreeGrafter"/>
</dbReference>
<dbReference type="InterPro" id="IPR039420">
    <property type="entry name" value="WalR-like"/>
</dbReference>
<gene>
    <name evidence="10" type="ordered locus">Kole_1857</name>
</gene>
<evidence type="ECO:0000259" key="8">
    <source>
        <dbReference type="PROSITE" id="PS50110"/>
    </source>
</evidence>
<dbReference type="CDD" id="cd00383">
    <property type="entry name" value="trans_reg_C"/>
    <property type="match status" value="1"/>
</dbReference>
<sequence length="228" mass="26172">MKVLVVEDDEGLRRLLNLELTHYGYEVKTSGKGIDALRMYRDFCPDIVLLDILLPQLDGFELLVAFREIFPGAGIIILSVINDKESKLKAFRLGVDDYVTKPFDMEELLARIEALARRAFLHERVKNNERLSDISSRIEIDDKSRTLRSGEIEVRLSSLEFRIFKILYSNTGTVVEKDQIIAVLWGQERAPSESTIPVYIKYLREKLEPLKIKIETVRGVGYVLKVEG</sequence>
<dbReference type="AlphaFoldDB" id="C5CGF8"/>
<keyword evidence="5" id="KW-0804">Transcription</keyword>
<dbReference type="InterPro" id="IPR001867">
    <property type="entry name" value="OmpR/PhoB-type_DNA-bd"/>
</dbReference>
<dbReference type="InterPro" id="IPR001789">
    <property type="entry name" value="Sig_transdc_resp-reg_receiver"/>
</dbReference>
<feature type="domain" description="OmpR/PhoB-type" evidence="9">
    <location>
        <begin position="129"/>
        <end position="226"/>
    </location>
</feature>
<dbReference type="GO" id="GO:0000156">
    <property type="term" value="F:phosphorelay response regulator activity"/>
    <property type="evidence" value="ECO:0007669"/>
    <property type="project" value="TreeGrafter"/>
</dbReference>
<evidence type="ECO:0000256" key="3">
    <source>
        <dbReference type="ARBA" id="ARBA00023015"/>
    </source>
</evidence>
<dbReference type="HOGENOM" id="CLU_000445_30_1_0"/>
<reference evidence="10 11" key="2">
    <citation type="journal article" date="2011" name="J. Bacteriol.">
        <title>Genome Sequence of Kosmotoga olearia Strain TBF 19.5.1, a Thermophilic Bacterium with a Wide Growth Temperature Range, Isolated from the Troll B Oil Platform in the North Sea.</title>
        <authorList>
            <person name="Swithers K.S."/>
            <person name="Dipippo J.L."/>
            <person name="Bruce D.C."/>
            <person name="Detter C."/>
            <person name="Tapia R."/>
            <person name="Han S."/>
            <person name="Goodwin L.A."/>
            <person name="Han J."/>
            <person name="Woyke T."/>
            <person name="Pitluck S."/>
            <person name="Pennacchio L."/>
            <person name="Nolan M."/>
            <person name="Mikhailova N."/>
            <person name="Land M.L."/>
            <person name="Nesbo C.L."/>
            <person name="Gogarten J.P."/>
            <person name="Noll K.M."/>
        </authorList>
    </citation>
    <scope>NUCLEOTIDE SEQUENCE [LARGE SCALE GENOMIC DNA]</scope>
    <source>
        <strain evidence="11">ATCC BAA-1733 / DSM 21960 / TBF 19.5.1</strain>
    </source>
</reference>
<keyword evidence="2" id="KW-0902">Two-component regulatory system</keyword>
<protein>
    <submittedName>
        <fullName evidence="10">Two component transcriptional regulator, winged helix family</fullName>
    </submittedName>
</protein>
<name>C5CGF8_KOSOT</name>
<feature type="DNA-binding region" description="OmpR/PhoB-type" evidence="7">
    <location>
        <begin position="129"/>
        <end position="226"/>
    </location>
</feature>
<evidence type="ECO:0000259" key="9">
    <source>
        <dbReference type="PROSITE" id="PS51755"/>
    </source>
</evidence>
<keyword evidence="11" id="KW-1185">Reference proteome</keyword>
<dbReference type="RefSeq" id="WP_015869182.1">
    <property type="nucleotide sequence ID" value="NC_012785.1"/>
</dbReference>
<evidence type="ECO:0000256" key="6">
    <source>
        <dbReference type="PROSITE-ProRule" id="PRU00169"/>
    </source>
</evidence>
<dbReference type="Pfam" id="PF00072">
    <property type="entry name" value="Response_reg"/>
    <property type="match status" value="1"/>
</dbReference>
<dbReference type="Gene3D" id="6.10.250.690">
    <property type="match status" value="1"/>
</dbReference>
<dbReference type="Gene3D" id="3.40.50.2300">
    <property type="match status" value="1"/>
</dbReference>
<dbReference type="Pfam" id="PF00486">
    <property type="entry name" value="Trans_reg_C"/>
    <property type="match status" value="1"/>
</dbReference>
<feature type="domain" description="Response regulatory" evidence="8">
    <location>
        <begin position="2"/>
        <end position="116"/>
    </location>
</feature>
<dbReference type="PANTHER" id="PTHR48111">
    <property type="entry name" value="REGULATOR OF RPOS"/>
    <property type="match status" value="1"/>
</dbReference>